<keyword evidence="2" id="KW-1185">Reference proteome</keyword>
<dbReference type="OrthoDB" id="2246846at2"/>
<gene>
    <name evidence="1" type="ORF">EQG49_08115</name>
</gene>
<dbReference type="AlphaFoldDB" id="A0A4P6YUH3"/>
<dbReference type="Proteomes" id="UP000292886">
    <property type="component" value="Chromosome"/>
</dbReference>
<dbReference type="EMBL" id="CP037940">
    <property type="protein sequence ID" value="QBO36434.1"/>
    <property type="molecule type" value="Genomic_DNA"/>
</dbReference>
<accession>A0A4P6YUH3</accession>
<dbReference type="RefSeq" id="WP_133363511.1">
    <property type="nucleotide sequence ID" value="NZ_CP037940.1"/>
</dbReference>
<name>A0A4P6YUH3_9LACO</name>
<evidence type="ECO:0000313" key="2">
    <source>
        <dbReference type="Proteomes" id="UP000292886"/>
    </source>
</evidence>
<organism evidence="1 2">
    <name type="scientific">Periweissella cryptocerci</name>
    <dbReference type="NCBI Taxonomy" id="2506420"/>
    <lineage>
        <taxon>Bacteria</taxon>
        <taxon>Bacillati</taxon>
        <taxon>Bacillota</taxon>
        <taxon>Bacilli</taxon>
        <taxon>Lactobacillales</taxon>
        <taxon>Lactobacillaceae</taxon>
        <taxon>Periweissella</taxon>
    </lineage>
</organism>
<reference evidence="2" key="1">
    <citation type="submission" date="2019-03" db="EMBL/GenBank/DDBJ databases">
        <title>Weissella sp. 26KH-42 Genome sequencing.</title>
        <authorList>
            <person name="Heo J."/>
            <person name="Kim S.-J."/>
            <person name="Kim J.-S."/>
            <person name="Hong S.-B."/>
            <person name="Kwon S.-W."/>
        </authorList>
    </citation>
    <scope>NUCLEOTIDE SEQUENCE [LARGE SCALE GENOMIC DNA]</scope>
    <source>
        <strain evidence="2">26KH-42</strain>
    </source>
</reference>
<protein>
    <submittedName>
        <fullName evidence="1">IpaB/EvcA family protein</fullName>
    </submittedName>
</protein>
<dbReference type="KEGG" id="wei:EQG49_08115"/>
<evidence type="ECO:0000313" key="1">
    <source>
        <dbReference type="EMBL" id="QBO36434.1"/>
    </source>
</evidence>
<sequence>MTEEVVRLSATAKGLLDQVNQIFPGEVMVHFGKEKAGYLLHGQATRDAMGSRFLIEVNDVTAPDYTATHELMHMLMSMSGFPQIMFNLSFGDEQLDEQLMIMATSLYNAVAHNIVVAEQRKHDLITPEVSEAFASGIAHTLTPEGDENDDQAALRLLTLVDALAFYEADEDKKKYLARFRKDYPIAYAGAKNLYDDVTKKPVDSPFAMRRAIVKMFKGFDAQMKAWGMPELHSNEFATLSSVFSARQLRMQVRQVFEVFHSEMKDKKTGERAYVGLNRQDHQNGFVIAIPEEVTGGSTEWFKQLYDMTVEELFDSIAMPYSMRDTEPTADEA</sequence>
<proteinExistence type="predicted"/>